<gene>
    <name evidence="1" type="ORF">IEQ34_009073</name>
</gene>
<name>A0AAV7H1S9_DENCH</name>
<evidence type="ECO:0000313" key="1">
    <source>
        <dbReference type="EMBL" id="KAH0461498.1"/>
    </source>
</evidence>
<proteinExistence type="predicted"/>
<reference evidence="1 2" key="1">
    <citation type="journal article" date="2021" name="Hortic Res">
        <title>Chromosome-scale assembly of the Dendrobium chrysotoxum genome enhances the understanding of orchid evolution.</title>
        <authorList>
            <person name="Zhang Y."/>
            <person name="Zhang G.Q."/>
            <person name="Zhang D."/>
            <person name="Liu X.D."/>
            <person name="Xu X.Y."/>
            <person name="Sun W.H."/>
            <person name="Yu X."/>
            <person name="Zhu X."/>
            <person name="Wang Z.W."/>
            <person name="Zhao X."/>
            <person name="Zhong W.Y."/>
            <person name="Chen H."/>
            <person name="Yin W.L."/>
            <person name="Huang T."/>
            <person name="Niu S.C."/>
            <person name="Liu Z.J."/>
        </authorList>
    </citation>
    <scope>NUCLEOTIDE SEQUENCE [LARGE SCALE GENOMIC DNA]</scope>
    <source>
        <strain evidence="1">Lindl</strain>
    </source>
</reference>
<dbReference type="Proteomes" id="UP000775213">
    <property type="component" value="Unassembled WGS sequence"/>
</dbReference>
<comment type="caution">
    <text evidence="1">The sequence shown here is derived from an EMBL/GenBank/DDBJ whole genome shotgun (WGS) entry which is preliminary data.</text>
</comment>
<protein>
    <submittedName>
        <fullName evidence="1">Uncharacterized protein</fullName>
    </submittedName>
</protein>
<keyword evidence="2" id="KW-1185">Reference proteome</keyword>
<organism evidence="1 2">
    <name type="scientific">Dendrobium chrysotoxum</name>
    <name type="common">Orchid</name>
    <dbReference type="NCBI Taxonomy" id="161865"/>
    <lineage>
        <taxon>Eukaryota</taxon>
        <taxon>Viridiplantae</taxon>
        <taxon>Streptophyta</taxon>
        <taxon>Embryophyta</taxon>
        <taxon>Tracheophyta</taxon>
        <taxon>Spermatophyta</taxon>
        <taxon>Magnoliopsida</taxon>
        <taxon>Liliopsida</taxon>
        <taxon>Asparagales</taxon>
        <taxon>Orchidaceae</taxon>
        <taxon>Epidendroideae</taxon>
        <taxon>Malaxideae</taxon>
        <taxon>Dendrobiinae</taxon>
        <taxon>Dendrobium</taxon>
    </lineage>
</organism>
<sequence>MRIEKTLDGMHYPSERRVVLATFLFDGEAGRRWLGQQREKFQSLDVELCPDSAQNNFSTKRRVQGLDPSSISR</sequence>
<dbReference type="EMBL" id="JAGFBR010000009">
    <property type="protein sequence ID" value="KAH0461498.1"/>
    <property type="molecule type" value="Genomic_DNA"/>
</dbReference>
<dbReference type="AlphaFoldDB" id="A0AAV7H1S9"/>
<accession>A0AAV7H1S9</accession>
<evidence type="ECO:0000313" key="2">
    <source>
        <dbReference type="Proteomes" id="UP000775213"/>
    </source>
</evidence>